<feature type="compositionally biased region" description="Low complexity" evidence="5">
    <location>
        <begin position="207"/>
        <end position="220"/>
    </location>
</feature>
<dbReference type="SUPFAM" id="SSF46774">
    <property type="entry name" value="ARID-like"/>
    <property type="match status" value="1"/>
</dbReference>
<feature type="compositionally biased region" description="Pro residues" evidence="5">
    <location>
        <begin position="298"/>
        <end position="309"/>
    </location>
</feature>
<dbReference type="CDD" id="cd16100">
    <property type="entry name" value="ARID"/>
    <property type="match status" value="1"/>
</dbReference>
<feature type="domain" description="RFX-type winged-helix" evidence="7">
    <location>
        <begin position="714"/>
        <end position="798"/>
    </location>
</feature>
<evidence type="ECO:0000313" key="9">
    <source>
        <dbReference type="Proteomes" id="UP000014480"/>
    </source>
</evidence>
<reference evidence="9" key="2">
    <citation type="journal article" date="2019" name="Mol. Plant Microbe Interact.">
        <title>Genome sequence resources for four phytopathogenic fungi from the Colletotrichum orbiculare species complex.</title>
        <authorList>
            <person name="Gan P."/>
            <person name="Tsushima A."/>
            <person name="Narusaka M."/>
            <person name="Narusaka Y."/>
            <person name="Takano Y."/>
            <person name="Kubo Y."/>
            <person name="Shirasu K."/>
        </authorList>
    </citation>
    <scope>GENOME REANNOTATION</scope>
    <source>
        <strain evidence="9">104-T / ATCC 96160 / CBS 514.97 / LARS 414 / MAFF 240422</strain>
    </source>
</reference>
<gene>
    <name evidence="8" type="primary">rsc9</name>
    <name evidence="8" type="ORF">Cob_v001716</name>
</gene>
<dbReference type="Gene3D" id="1.10.150.60">
    <property type="entry name" value="ARID DNA-binding domain"/>
    <property type="match status" value="1"/>
</dbReference>
<dbReference type="InterPro" id="IPR001606">
    <property type="entry name" value="ARID_dom"/>
</dbReference>
<proteinExistence type="predicted"/>
<name>A0A484G6M5_COLOR</name>
<evidence type="ECO:0000256" key="5">
    <source>
        <dbReference type="SAM" id="MobiDB-lite"/>
    </source>
</evidence>
<dbReference type="SUPFAM" id="SSF48371">
    <property type="entry name" value="ARM repeat"/>
    <property type="match status" value="1"/>
</dbReference>
<feature type="compositionally biased region" description="Polar residues" evidence="5">
    <location>
        <begin position="266"/>
        <end position="295"/>
    </location>
</feature>
<dbReference type="PROSITE" id="PS51526">
    <property type="entry name" value="RFX_DBD"/>
    <property type="match status" value="1"/>
</dbReference>
<sequence>MGLAQLTLKGAPDQITCNKPWTDWGIFQCRGLRSRHATHVNSFAFPRFFRAPTCDKFSFNCLRGSSSLTPVSTIATSPFLLSRIIPSMAPSKEPEVPLHAIDRTPEYEEFMDKLKAYHQERGTTLEAEPKVGPCYLDLYKTLNHIVENGGYDKVSDEKLAWRRMAEQLGIHSSNVASTAFSLKEKYYKNLAAYEIKENFRGPKRESGTVGDSAAASGDDATPSRERPTPDAAPPSSVRASRGLREAPPQRVIFQPDTGPSRPTRHASGQQPPQAGTPGSASQSAGPHSPAPTIQHTPVPLPHQPRPAPRGPSSSYNPPNGEHVSTAIDSYIPRSLQPPQQQQALPMRPLDTPSNNPAEFARRRKVARSLLEPPRRSGPHPGVGFEGPNIYIRCLMALRSTIFEEQQFALYHLVKISYERHDKFKFEGFPGLSEGLVEKVLEIGSYFYDVNWKISWTSHLAAESIDTLDGNEGTDDILDRIDTLVSKDLNEHIIPAELADRMVLVNEAALTLRNMSLLRENAAHLAEFLPIKDLICIVLSLPKHEWVVELKHAMLDIAESLTPYMEIDSRHPLYNVLMWQLRDSDDRGVILTTLRALGRISMNLEAPNKLDKVPTAVLVRISELMLLNDDELMDACLDFLYQYTAVVNNVDNLVKSINCEHLVHHLVRLLSHNARRYNESTPLRPLLKPSQTDDPAAMPEDLLQDLLKLEEPERCNQWVKCFFEEDKDSFVTQIAAWQAYQNAFKTALQAAGQPLITPADFIRNSCSVYKGSKAEVWHGSGAPGEMQQKFIIHGIRCRVQPVGIDGQVFLRCLWDSASGRPNEKCGHFFGSKQTMWNHVVSIHLKWTRGKEGSFENTDDELRCQWADCTKYSKPAKMKRAEMSHHLQTHCCQIFNGIAINKALTASGPQVSETLTFQYEETASIPDEQNPAGPPQAAGIPLSAVLILRNIARNVVKTSAQEDLLKLHELGGEGGGWNERLFRTLLPRLYEILSENKILAPYIVSLLGFAEPTRES</sequence>
<dbReference type="SMART" id="SM01014">
    <property type="entry name" value="ARID"/>
    <property type="match status" value="1"/>
</dbReference>
<keyword evidence="2" id="KW-0805">Transcription regulation</keyword>
<dbReference type="GO" id="GO:0003677">
    <property type="term" value="F:DNA binding"/>
    <property type="evidence" value="ECO:0007669"/>
    <property type="project" value="InterPro"/>
</dbReference>
<accession>A0A484G6M5</accession>
<evidence type="ECO:0000256" key="3">
    <source>
        <dbReference type="ARBA" id="ARBA00023163"/>
    </source>
</evidence>
<feature type="region of interest" description="Disordered" evidence="5">
    <location>
        <begin position="201"/>
        <end position="357"/>
    </location>
</feature>
<protein>
    <submittedName>
        <fullName evidence="8">Chromatin structure-remodeling complex subunit rsc9</fullName>
    </submittedName>
</protein>
<keyword evidence="1" id="KW-0156">Chromatin regulator</keyword>
<keyword evidence="3" id="KW-0804">Transcription</keyword>
<feature type="domain" description="ARID" evidence="6">
    <location>
        <begin position="104"/>
        <end position="198"/>
    </location>
</feature>
<dbReference type="GO" id="GO:0006355">
    <property type="term" value="P:regulation of DNA-templated transcription"/>
    <property type="evidence" value="ECO:0007669"/>
    <property type="project" value="InterPro"/>
</dbReference>
<dbReference type="Proteomes" id="UP000014480">
    <property type="component" value="Unassembled WGS sequence"/>
</dbReference>
<dbReference type="PANTHER" id="PTHR22970:SF14">
    <property type="entry name" value="AT-RICH INTERACTIVE DOMAIN-CONTAINING PROTEIN 2"/>
    <property type="match status" value="1"/>
</dbReference>
<evidence type="ECO:0000259" key="7">
    <source>
        <dbReference type="PROSITE" id="PS51526"/>
    </source>
</evidence>
<dbReference type="AlphaFoldDB" id="A0A484G6M5"/>
<dbReference type="STRING" id="1213857.A0A484G6M5"/>
<keyword evidence="4" id="KW-0539">Nucleus</keyword>
<dbReference type="InterPro" id="IPR016024">
    <property type="entry name" value="ARM-type_fold"/>
</dbReference>
<dbReference type="Pfam" id="PF01388">
    <property type="entry name" value="ARID"/>
    <property type="match status" value="1"/>
</dbReference>
<dbReference type="OrthoDB" id="338531at2759"/>
<dbReference type="PANTHER" id="PTHR22970">
    <property type="entry name" value="AT-RICH INTERACTIVE DOMAIN-CONTAINING PROTEIN 2"/>
    <property type="match status" value="1"/>
</dbReference>
<evidence type="ECO:0000256" key="1">
    <source>
        <dbReference type="ARBA" id="ARBA00022853"/>
    </source>
</evidence>
<dbReference type="EMBL" id="AMCV02000002">
    <property type="protein sequence ID" value="TDZ25217.1"/>
    <property type="molecule type" value="Genomic_DNA"/>
</dbReference>
<dbReference type="PROSITE" id="PS51011">
    <property type="entry name" value="ARID"/>
    <property type="match status" value="1"/>
</dbReference>
<feature type="compositionally biased region" description="Low complexity" evidence="5">
    <location>
        <begin position="332"/>
        <end position="349"/>
    </location>
</feature>
<dbReference type="GO" id="GO:0006325">
    <property type="term" value="P:chromatin organization"/>
    <property type="evidence" value="ECO:0007669"/>
    <property type="project" value="UniProtKB-KW"/>
</dbReference>
<evidence type="ECO:0000256" key="2">
    <source>
        <dbReference type="ARBA" id="ARBA00023015"/>
    </source>
</evidence>
<dbReference type="SMART" id="SM00501">
    <property type="entry name" value="BRIGHT"/>
    <property type="match status" value="1"/>
</dbReference>
<evidence type="ECO:0000259" key="6">
    <source>
        <dbReference type="PROSITE" id="PS51011"/>
    </source>
</evidence>
<comment type="caution">
    <text evidence="8">The sequence shown here is derived from an EMBL/GenBank/DDBJ whole genome shotgun (WGS) entry which is preliminary data.</text>
</comment>
<dbReference type="InterPro" id="IPR036431">
    <property type="entry name" value="ARID_dom_sf"/>
</dbReference>
<evidence type="ECO:0000256" key="4">
    <source>
        <dbReference type="ARBA" id="ARBA00023242"/>
    </source>
</evidence>
<reference evidence="9" key="1">
    <citation type="journal article" date="2013" name="New Phytol.">
        <title>Comparative genomic and transcriptomic analyses reveal the hemibiotrophic stage shift of Colletotrichum fungi.</title>
        <authorList>
            <person name="Gan P."/>
            <person name="Ikeda K."/>
            <person name="Irieda H."/>
            <person name="Narusaka M."/>
            <person name="O'Connell R.J."/>
            <person name="Narusaka Y."/>
            <person name="Takano Y."/>
            <person name="Kubo Y."/>
            <person name="Shirasu K."/>
        </authorList>
    </citation>
    <scope>NUCLEOTIDE SEQUENCE [LARGE SCALE GENOMIC DNA]</scope>
    <source>
        <strain evidence="9">104-T / ATCC 96160 / CBS 514.97 / LARS 414 / MAFF 240422</strain>
    </source>
</reference>
<evidence type="ECO:0000313" key="8">
    <source>
        <dbReference type="EMBL" id="TDZ25217.1"/>
    </source>
</evidence>
<dbReference type="InterPro" id="IPR003150">
    <property type="entry name" value="DNA-bd_RFX"/>
</dbReference>
<dbReference type="InterPro" id="IPR052406">
    <property type="entry name" value="Chromatin_Remodeling_Comp"/>
</dbReference>
<dbReference type="GO" id="GO:0016586">
    <property type="term" value="C:RSC-type complex"/>
    <property type="evidence" value="ECO:0007669"/>
    <property type="project" value="TreeGrafter"/>
</dbReference>
<organism evidence="8 9">
    <name type="scientific">Colletotrichum orbiculare (strain 104-T / ATCC 96160 / CBS 514.97 / LARS 414 / MAFF 240422)</name>
    <name type="common">Cucumber anthracnose fungus</name>
    <name type="synonym">Colletotrichum lagenarium</name>
    <dbReference type="NCBI Taxonomy" id="1213857"/>
    <lineage>
        <taxon>Eukaryota</taxon>
        <taxon>Fungi</taxon>
        <taxon>Dikarya</taxon>
        <taxon>Ascomycota</taxon>
        <taxon>Pezizomycotina</taxon>
        <taxon>Sordariomycetes</taxon>
        <taxon>Hypocreomycetidae</taxon>
        <taxon>Glomerellales</taxon>
        <taxon>Glomerellaceae</taxon>
        <taxon>Colletotrichum</taxon>
        <taxon>Colletotrichum orbiculare species complex</taxon>
    </lineage>
</organism>
<keyword evidence="9" id="KW-1185">Reference proteome</keyword>